<evidence type="ECO:0000256" key="4">
    <source>
        <dbReference type="SAM" id="Phobius"/>
    </source>
</evidence>
<dbReference type="FunFam" id="3.90.70.10:FF:000039">
    <property type="entry name" value="Cysteine proteinase 2, putative"/>
    <property type="match status" value="1"/>
</dbReference>
<dbReference type="InterPro" id="IPR013128">
    <property type="entry name" value="Peptidase_C1A"/>
</dbReference>
<sequence>MEKGYLNITPKKSRKGLYIGLIGLAAIIGIAYTVYATHPSSFLLEQSTLDEEEFQSYIQTFNKEYKTIEEYITRFRAWRDNIGYIRIHNSMKKSWYLGVNAFTDLTNAEFKAKYTPFNYPVEPKNIEAKIIDYPSSFDWVSKGAVTGVKDQGQCGSCWAFSTTGAVEGAWYIAGHQLVSLSEQQLVDCSDGNYGCDGGWPTVAMQYIIDNGGITSESNYPYEAQDQYCNSAAASQIAATISNYDDVAQNDSDALASAVAQQPISVLVEADGPDWQSYGGGVVNDPNCGNNLDHAVLAVGYDVSANPPYWLVKNSWGTGWGEGGYIQLAIVSGAGICGVQMSPAFPVV</sequence>
<feature type="domain" description="Cathepsin propeptide inhibitor" evidence="6">
    <location>
        <begin position="54"/>
        <end position="110"/>
    </location>
</feature>
<dbReference type="SMART" id="SM00645">
    <property type="entry name" value="Pept_C1"/>
    <property type="match status" value="1"/>
</dbReference>
<keyword evidence="8" id="KW-1185">Reference proteome</keyword>
<gene>
    <name evidence="7" type="ORF">SteCoe_3940</name>
</gene>
<evidence type="ECO:0008006" key="9">
    <source>
        <dbReference type="Google" id="ProtNLM"/>
    </source>
</evidence>
<reference evidence="7 8" key="1">
    <citation type="submission" date="2016-11" db="EMBL/GenBank/DDBJ databases">
        <title>The macronuclear genome of Stentor coeruleus: a giant cell with tiny introns.</title>
        <authorList>
            <person name="Slabodnick M."/>
            <person name="Ruby J.G."/>
            <person name="Reiff S.B."/>
            <person name="Swart E.C."/>
            <person name="Gosai S."/>
            <person name="Prabakaran S."/>
            <person name="Witkowska E."/>
            <person name="Larue G.E."/>
            <person name="Fisher S."/>
            <person name="Freeman R.M."/>
            <person name="Gunawardena J."/>
            <person name="Chu W."/>
            <person name="Stover N.A."/>
            <person name="Gregory B.D."/>
            <person name="Nowacki M."/>
            <person name="Derisi J."/>
            <person name="Roy S.W."/>
            <person name="Marshall W.F."/>
            <person name="Sood P."/>
        </authorList>
    </citation>
    <scope>NUCLEOTIDE SEQUENCE [LARGE SCALE GENOMIC DNA]</scope>
    <source>
        <strain evidence="7">WM001</strain>
    </source>
</reference>
<feature type="transmembrane region" description="Helical" evidence="4">
    <location>
        <begin position="16"/>
        <end position="35"/>
    </location>
</feature>
<dbReference type="GO" id="GO:0006508">
    <property type="term" value="P:proteolysis"/>
    <property type="evidence" value="ECO:0007669"/>
    <property type="project" value="InterPro"/>
</dbReference>
<dbReference type="InterPro" id="IPR025660">
    <property type="entry name" value="Pept_his_AS"/>
</dbReference>
<keyword evidence="2" id="KW-0865">Zymogen</keyword>
<comment type="caution">
    <text evidence="7">The sequence shown here is derived from an EMBL/GenBank/DDBJ whole genome shotgun (WGS) entry which is preliminary data.</text>
</comment>
<evidence type="ECO:0000259" key="6">
    <source>
        <dbReference type="SMART" id="SM00848"/>
    </source>
</evidence>
<dbReference type="PROSITE" id="PS00639">
    <property type="entry name" value="THIOL_PROTEASE_HIS"/>
    <property type="match status" value="1"/>
</dbReference>
<organism evidence="7 8">
    <name type="scientific">Stentor coeruleus</name>
    <dbReference type="NCBI Taxonomy" id="5963"/>
    <lineage>
        <taxon>Eukaryota</taxon>
        <taxon>Sar</taxon>
        <taxon>Alveolata</taxon>
        <taxon>Ciliophora</taxon>
        <taxon>Postciliodesmatophora</taxon>
        <taxon>Heterotrichea</taxon>
        <taxon>Heterotrichida</taxon>
        <taxon>Stentoridae</taxon>
        <taxon>Stentor</taxon>
    </lineage>
</organism>
<dbReference type="PANTHER" id="PTHR12411">
    <property type="entry name" value="CYSTEINE PROTEASE FAMILY C1-RELATED"/>
    <property type="match status" value="1"/>
</dbReference>
<dbReference type="EMBL" id="MPUH01000048">
    <property type="protein sequence ID" value="OMJ93123.1"/>
    <property type="molecule type" value="Genomic_DNA"/>
</dbReference>
<dbReference type="AlphaFoldDB" id="A0A1R2CVW4"/>
<keyword evidence="4" id="KW-0812">Transmembrane</keyword>
<dbReference type="InterPro" id="IPR039417">
    <property type="entry name" value="Peptidase_C1A_papain-like"/>
</dbReference>
<name>A0A1R2CVW4_9CILI</name>
<comment type="similarity">
    <text evidence="1">Belongs to the peptidase C1 family.</text>
</comment>
<dbReference type="InterPro" id="IPR013201">
    <property type="entry name" value="Prot_inhib_I29"/>
</dbReference>
<evidence type="ECO:0000259" key="5">
    <source>
        <dbReference type="SMART" id="SM00645"/>
    </source>
</evidence>
<keyword evidence="4" id="KW-1133">Transmembrane helix</keyword>
<feature type="domain" description="Peptidase C1A papain C-terminal" evidence="5">
    <location>
        <begin position="133"/>
        <end position="346"/>
    </location>
</feature>
<dbReference type="SMART" id="SM00848">
    <property type="entry name" value="Inhibitor_I29"/>
    <property type="match status" value="1"/>
</dbReference>
<accession>A0A1R2CVW4</accession>
<dbReference type="Pfam" id="PF00112">
    <property type="entry name" value="Peptidase_C1"/>
    <property type="match status" value="1"/>
</dbReference>
<dbReference type="CDD" id="cd02248">
    <property type="entry name" value="Peptidase_C1A"/>
    <property type="match status" value="1"/>
</dbReference>
<evidence type="ECO:0000256" key="3">
    <source>
        <dbReference type="ARBA" id="ARBA00023157"/>
    </source>
</evidence>
<evidence type="ECO:0000256" key="2">
    <source>
        <dbReference type="ARBA" id="ARBA00023145"/>
    </source>
</evidence>
<dbReference type="Gene3D" id="3.90.70.10">
    <property type="entry name" value="Cysteine proteinases"/>
    <property type="match status" value="1"/>
</dbReference>
<protein>
    <recommendedName>
        <fullName evidence="9">Peptidase C1A papain C-terminal domain-containing protein</fullName>
    </recommendedName>
</protein>
<dbReference type="Pfam" id="PF08246">
    <property type="entry name" value="Inhibitor_I29"/>
    <property type="match status" value="1"/>
</dbReference>
<dbReference type="InterPro" id="IPR025661">
    <property type="entry name" value="Pept_asp_AS"/>
</dbReference>
<dbReference type="InterPro" id="IPR000169">
    <property type="entry name" value="Pept_cys_AS"/>
</dbReference>
<evidence type="ECO:0000313" key="7">
    <source>
        <dbReference type="EMBL" id="OMJ93123.1"/>
    </source>
</evidence>
<evidence type="ECO:0000256" key="1">
    <source>
        <dbReference type="ARBA" id="ARBA00008455"/>
    </source>
</evidence>
<dbReference type="SUPFAM" id="SSF54001">
    <property type="entry name" value="Cysteine proteinases"/>
    <property type="match status" value="1"/>
</dbReference>
<proteinExistence type="inferred from homology"/>
<dbReference type="OrthoDB" id="190265at2759"/>
<dbReference type="Proteomes" id="UP000187209">
    <property type="component" value="Unassembled WGS sequence"/>
</dbReference>
<dbReference type="GO" id="GO:0008234">
    <property type="term" value="F:cysteine-type peptidase activity"/>
    <property type="evidence" value="ECO:0007669"/>
    <property type="project" value="InterPro"/>
</dbReference>
<keyword evidence="3" id="KW-1015">Disulfide bond</keyword>
<dbReference type="InterPro" id="IPR000668">
    <property type="entry name" value="Peptidase_C1A_C"/>
</dbReference>
<evidence type="ECO:0000313" key="8">
    <source>
        <dbReference type="Proteomes" id="UP000187209"/>
    </source>
</evidence>
<keyword evidence="4" id="KW-0472">Membrane</keyword>
<dbReference type="PRINTS" id="PR00705">
    <property type="entry name" value="PAPAIN"/>
</dbReference>
<dbReference type="PROSITE" id="PS00139">
    <property type="entry name" value="THIOL_PROTEASE_CYS"/>
    <property type="match status" value="1"/>
</dbReference>
<dbReference type="InterPro" id="IPR038765">
    <property type="entry name" value="Papain-like_cys_pep_sf"/>
</dbReference>
<dbReference type="PROSITE" id="PS00640">
    <property type="entry name" value="THIOL_PROTEASE_ASN"/>
    <property type="match status" value="1"/>
</dbReference>